<dbReference type="Pfam" id="PF03616">
    <property type="entry name" value="Glt_symporter"/>
    <property type="match status" value="1"/>
</dbReference>
<keyword evidence="1" id="KW-0472">Membrane</keyword>
<feature type="transmembrane region" description="Helical" evidence="1">
    <location>
        <begin position="97"/>
        <end position="126"/>
    </location>
</feature>
<keyword evidence="3" id="KW-1185">Reference proteome</keyword>
<accession>A0A285UJA4</accession>
<sequence>MTFMIAFGLASVMLAIGLIIRSKVGFIRRMLVPTSVIAGIIGFFVMNSGMVTAVDAGMYIQIVTLLFTVTFISIGLTSNPKSKSTASSGRDVAKGSLGMGFTWNILYALTPFVAVVILLAIGGIFGMDAVYGLLIPFAFTQGPGQAATYGAIMDAATVGVTFAALGFVLCFLIGVPLARYGIKKGLAKSMASRKIEKPVERGYYTKDEERESLGDETMYSGNIDTMSFHFAVIGICFLLAIGLAELASMIPGIGPTISGMLFIYGMIAGYLVKYVMRKLGIEHFLDNKFQSKITGWSTDYLIVASFMSVTFSVIGNWIVPILVISVVVTLISLAICLYFGQRYGGKNDYERTIGIYGTSTGTVPSGIALVRIVDPSLRTSTSVELGLMNIPMMISNVTFATIMLIASGVLSMPLGLLLLLAPIPVYLIVMRVFKVWGPKTYDLKEDDTAYVGDMESVPSK</sequence>
<gene>
    <name evidence="2" type="ORF">SAMN05878391_1063</name>
</gene>
<dbReference type="PANTHER" id="PTHR36178:SF1">
    <property type="entry name" value="SODIUM_GLUTAMATE SYMPORTER"/>
    <property type="match status" value="1"/>
</dbReference>
<name>A0A285UJA4_9STAP</name>
<feature type="transmembrane region" description="Helical" evidence="1">
    <location>
        <begin position="56"/>
        <end position="76"/>
    </location>
</feature>
<dbReference type="RefSeq" id="WP_245844555.1">
    <property type="nucleotide sequence ID" value="NZ_OBQF01000002.1"/>
</dbReference>
<dbReference type="GO" id="GO:0015501">
    <property type="term" value="F:glutamate:sodium symporter activity"/>
    <property type="evidence" value="ECO:0007669"/>
    <property type="project" value="InterPro"/>
</dbReference>
<keyword evidence="1" id="KW-0812">Transmembrane</keyword>
<feature type="transmembrane region" description="Helical" evidence="1">
    <location>
        <begin position="293"/>
        <end position="311"/>
    </location>
</feature>
<dbReference type="EMBL" id="OBQF01000002">
    <property type="protein sequence ID" value="SOC40686.1"/>
    <property type="molecule type" value="Genomic_DNA"/>
</dbReference>
<evidence type="ECO:0000256" key="1">
    <source>
        <dbReference type="SAM" id="Phobius"/>
    </source>
</evidence>
<feature type="transmembrane region" description="Helical" evidence="1">
    <location>
        <begin position="228"/>
        <end position="247"/>
    </location>
</feature>
<feature type="transmembrane region" description="Helical" evidence="1">
    <location>
        <begin position="253"/>
        <end position="272"/>
    </location>
</feature>
<keyword evidence="1" id="KW-1133">Transmembrane helix</keyword>
<organism evidence="2 3">
    <name type="scientific">Salinicoccus kekensis</name>
    <dbReference type="NCBI Taxonomy" id="714307"/>
    <lineage>
        <taxon>Bacteria</taxon>
        <taxon>Bacillati</taxon>
        <taxon>Bacillota</taxon>
        <taxon>Bacilli</taxon>
        <taxon>Bacillales</taxon>
        <taxon>Staphylococcaceae</taxon>
        <taxon>Salinicoccus</taxon>
    </lineage>
</organism>
<reference evidence="3" key="1">
    <citation type="submission" date="2017-08" db="EMBL/GenBank/DDBJ databases">
        <authorList>
            <person name="Varghese N."/>
            <person name="Submissions S."/>
        </authorList>
    </citation>
    <scope>NUCLEOTIDE SEQUENCE [LARGE SCALE GENOMIC DNA]</scope>
    <source>
        <strain evidence="3">DSM 23173</strain>
    </source>
</reference>
<evidence type="ECO:0000313" key="2">
    <source>
        <dbReference type="EMBL" id="SOC40686.1"/>
    </source>
</evidence>
<feature type="transmembrane region" description="Helical" evidence="1">
    <location>
        <begin position="31"/>
        <end position="50"/>
    </location>
</feature>
<dbReference type="GO" id="GO:0016020">
    <property type="term" value="C:membrane"/>
    <property type="evidence" value="ECO:0007669"/>
    <property type="project" value="InterPro"/>
</dbReference>
<dbReference type="PANTHER" id="PTHR36178">
    <property type="entry name" value="SLR0625 PROTEIN"/>
    <property type="match status" value="1"/>
</dbReference>
<feature type="transmembrane region" description="Helical" evidence="1">
    <location>
        <begin position="352"/>
        <end position="373"/>
    </location>
</feature>
<evidence type="ECO:0000313" key="3">
    <source>
        <dbReference type="Proteomes" id="UP000219412"/>
    </source>
</evidence>
<feature type="transmembrane region" description="Helical" evidence="1">
    <location>
        <begin position="317"/>
        <end position="340"/>
    </location>
</feature>
<feature type="transmembrane region" description="Helical" evidence="1">
    <location>
        <begin position="6"/>
        <end position="24"/>
    </location>
</feature>
<dbReference type="InterPro" id="IPR004445">
    <property type="entry name" value="GltS"/>
</dbReference>
<dbReference type="Proteomes" id="UP000219412">
    <property type="component" value="Unassembled WGS sequence"/>
</dbReference>
<dbReference type="GO" id="GO:0015813">
    <property type="term" value="P:L-glutamate transmembrane transport"/>
    <property type="evidence" value="ECO:0007669"/>
    <property type="project" value="InterPro"/>
</dbReference>
<feature type="transmembrane region" description="Helical" evidence="1">
    <location>
        <begin position="393"/>
        <end position="421"/>
    </location>
</feature>
<feature type="transmembrane region" description="Helical" evidence="1">
    <location>
        <begin position="146"/>
        <end position="175"/>
    </location>
</feature>
<proteinExistence type="predicted"/>
<protein>
    <submittedName>
        <fullName evidence="2">ESS family glutamate:Na+ symporter</fullName>
    </submittedName>
</protein>
<dbReference type="AlphaFoldDB" id="A0A285UJA4"/>